<dbReference type="OrthoDB" id="10275381at2759"/>
<accession>A0A9D3UBA5</accession>
<dbReference type="AlphaFoldDB" id="A0A9D3UBA5"/>
<protein>
    <recommendedName>
        <fullName evidence="3">RNase H type-1 domain-containing protein</fullName>
    </recommendedName>
</protein>
<evidence type="ECO:0008006" key="3">
    <source>
        <dbReference type="Google" id="ProtNLM"/>
    </source>
</evidence>
<evidence type="ECO:0000313" key="2">
    <source>
        <dbReference type="Proteomes" id="UP000828251"/>
    </source>
</evidence>
<keyword evidence="2" id="KW-1185">Reference proteome</keyword>
<proteinExistence type="predicted"/>
<gene>
    <name evidence="1" type="ORF">J1N35_045458</name>
</gene>
<sequence length="133" mass="15012">MSKQNYLRSQATTESPLALPEPDTFYWNLDAKGIFSMSTTYELAEGKMIDDANQIDYANDPPQTVPLPSSVGIKWHPPQVGWYKLNADGSAIMYPGRTLLDQFPHYQLKHKFREDNRCADALARLGSNFSNPS</sequence>
<dbReference type="Proteomes" id="UP000828251">
    <property type="component" value="Unassembled WGS sequence"/>
</dbReference>
<name>A0A9D3UBA5_9ROSI</name>
<reference evidence="1 2" key="1">
    <citation type="journal article" date="2021" name="Plant Biotechnol. J.">
        <title>Multi-omics assisted identification of the key and species-specific regulatory components of drought-tolerant mechanisms in Gossypium stocksii.</title>
        <authorList>
            <person name="Yu D."/>
            <person name="Ke L."/>
            <person name="Zhang D."/>
            <person name="Wu Y."/>
            <person name="Sun Y."/>
            <person name="Mei J."/>
            <person name="Sun J."/>
            <person name="Sun Y."/>
        </authorList>
    </citation>
    <scope>NUCLEOTIDE SEQUENCE [LARGE SCALE GENOMIC DNA]</scope>
    <source>
        <strain evidence="2">cv. E1</strain>
        <tissue evidence="1">Leaf</tissue>
    </source>
</reference>
<evidence type="ECO:0000313" key="1">
    <source>
        <dbReference type="EMBL" id="KAH1033284.1"/>
    </source>
</evidence>
<dbReference type="EMBL" id="JAIQCV010000013">
    <property type="protein sequence ID" value="KAH1033284.1"/>
    <property type="molecule type" value="Genomic_DNA"/>
</dbReference>
<organism evidence="1 2">
    <name type="scientific">Gossypium stocksii</name>
    <dbReference type="NCBI Taxonomy" id="47602"/>
    <lineage>
        <taxon>Eukaryota</taxon>
        <taxon>Viridiplantae</taxon>
        <taxon>Streptophyta</taxon>
        <taxon>Embryophyta</taxon>
        <taxon>Tracheophyta</taxon>
        <taxon>Spermatophyta</taxon>
        <taxon>Magnoliopsida</taxon>
        <taxon>eudicotyledons</taxon>
        <taxon>Gunneridae</taxon>
        <taxon>Pentapetalae</taxon>
        <taxon>rosids</taxon>
        <taxon>malvids</taxon>
        <taxon>Malvales</taxon>
        <taxon>Malvaceae</taxon>
        <taxon>Malvoideae</taxon>
        <taxon>Gossypium</taxon>
    </lineage>
</organism>
<comment type="caution">
    <text evidence="1">The sequence shown here is derived from an EMBL/GenBank/DDBJ whole genome shotgun (WGS) entry which is preliminary data.</text>
</comment>